<evidence type="ECO:0000256" key="1">
    <source>
        <dbReference type="ARBA" id="ARBA00012493"/>
    </source>
</evidence>
<dbReference type="InterPro" id="IPR000477">
    <property type="entry name" value="RT_dom"/>
</dbReference>
<dbReference type="AlphaFoldDB" id="A0A4Y2SYL0"/>
<sequence>MDSSNNSSESDHTRNESALVGRVMHKICIPPKSQKYIDIYIQSNDLELKIGQPLLIEESKKSHASSFLVARAVSNLDKNFRYLALILNLNDSPLTLNKGMVVVNVSPIHNEAVLENVNNICVENATKKIDWENSINLTHLNGDEQSEVIKLLKKYSFVFAQELSELGASPIIQHEIRLTDNIPIRQKPYRVPYKLKDEMRKQINILLDSGIIQPSTTSYSAPVMHVKKSNGSFRLVAELRKLNSKTIPDNFPMPNLNEMIDMLSGAKFFTTMDLTSGFHQMVMHPDHAHLTGIATEFGLFEYKRLPFGLKNVVASFQRLMSIVLAGLNDLKIACYIDEIIIASKTLEEHMSRLEIAFQRLQQANLKVKPEKCSFLQHQITYLGHTVREGQVLPDEKNLDSIRKALPPQSRKQVRSFLGLTGFYRKFIPNYSKLALTLTHLTKDKTPFTWAEKEQEAFDALKKKLTSSSCLSLPDFERPFATWTDASKYSLGVVLVEDDGSGFQHPIAFSSRKLGLTEVKFSVFEKEALGGRF</sequence>
<dbReference type="InterPro" id="IPR043502">
    <property type="entry name" value="DNA/RNA_pol_sf"/>
</dbReference>
<dbReference type="EMBL" id="BGPR01024943">
    <property type="protein sequence ID" value="GBN93434.1"/>
    <property type="molecule type" value="Genomic_DNA"/>
</dbReference>
<name>A0A4Y2SYL0_ARAVE</name>
<accession>A0A4Y2SYL0</accession>
<gene>
    <name evidence="4" type="primary">pol_4163</name>
    <name evidence="4" type="ORF">AVEN_161971_1</name>
</gene>
<dbReference type="OrthoDB" id="10069439at2759"/>
<dbReference type="CDD" id="cd01647">
    <property type="entry name" value="RT_LTR"/>
    <property type="match status" value="1"/>
</dbReference>
<dbReference type="InterPro" id="IPR041577">
    <property type="entry name" value="RT_RNaseH_2"/>
</dbReference>
<evidence type="ECO:0000313" key="5">
    <source>
        <dbReference type="Proteomes" id="UP000499080"/>
    </source>
</evidence>
<dbReference type="Gene3D" id="3.30.70.270">
    <property type="match status" value="2"/>
</dbReference>
<dbReference type="FunFam" id="3.30.70.270:FF:000003">
    <property type="entry name" value="Transposon Ty3-G Gag-Pol polyprotein"/>
    <property type="match status" value="1"/>
</dbReference>
<dbReference type="SUPFAM" id="SSF56672">
    <property type="entry name" value="DNA/RNA polymerases"/>
    <property type="match status" value="1"/>
</dbReference>
<dbReference type="EC" id="2.7.7.49" evidence="1"/>
<dbReference type="InterPro" id="IPR050951">
    <property type="entry name" value="Retrovirus_Pol_polyprotein"/>
</dbReference>
<evidence type="ECO:0000313" key="4">
    <source>
        <dbReference type="EMBL" id="GBN93434.1"/>
    </source>
</evidence>
<proteinExistence type="predicted"/>
<feature type="domain" description="Reverse transcriptase" evidence="3">
    <location>
        <begin position="207"/>
        <end position="386"/>
    </location>
</feature>
<dbReference type="Gene3D" id="3.10.10.10">
    <property type="entry name" value="HIV Type 1 Reverse Transcriptase, subunit A, domain 1"/>
    <property type="match status" value="1"/>
</dbReference>
<dbReference type="GO" id="GO:0003964">
    <property type="term" value="F:RNA-directed DNA polymerase activity"/>
    <property type="evidence" value="ECO:0007669"/>
    <property type="project" value="UniProtKB-EC"/>
</dbReference>
<dbReference type="PANTHER" id="PTHR37984">
    <property type="entry name" value="PROTEIN CBG26694"/>
    <property type="match status" value="1"/>
</dbReference>
<keyword evidence="5" id="KW-1185">Reference proteome</keyword>
<comment type="caution">
    <text evidence="4">The sequence shown here is derived from an EMBL/GenBank/DDBJ whole genome shotgun (WGS) entry which is preliminary data.</text>
</comment>
<dbReference type="FunFam" id="3.30.70.270:FF:000020">
    <property type="entry name" value="Transposon Tf2-6 polyprotein-like Protein"/>
    <property type="match status" value="1"/>
</dbReference>
<evidence type="ECO:0000256" key="2">
    <source>
        <dbReference type="ARBA" id="ARBA00023268"/>
    </source>
</evidence>
<dbReference type="Proteomes" id="UP000499080">
    <property type="component" value="Unassembled WGS sequence"/>
</dbReference>
<dbReference type="PROSITE" id="PS50878">
    <property type="entry name" value="RT_POL"/>
    <property type="match status" value="1"/>
</dbReference>
<dbReference type="Pfam" id="PF00078">
    <property type="entry name" value="RVT_1"/>
    <property type="match status" value="1"/>
</dbReference>
<reference evidence="4 5" key="1">
    <citation type="journal article" date="2019" name="Sci. Rep.">
        <title>Orb-weaving spider Araneus ventricosus genome elucidates the spidroin gene catalogue.</title>
        <authorList>
            <person name="Kono N."/>
            <person name="Nakamura H."/>
            <person name="Ohtoshi R."/>
            <person name="Moran D.A.P."/>
            <person name="Shinohara A."/>
            <person name="Yoshida Y."/>
            <person name="Fujiwara M."/>
            <person name="Mori M."/>
            <person name="Tomita M."/>
            <person name="Arakawa K."/>
        </authorList>
    </citation>
    <scope>NUCLEOTIDE SEQUENCE [LARGE SCALE GENOMIC DNA]</scope>
</reference>
<keyword evidence="2" id="KW-0511">Multifunctional enzyme</keyword>
<organism evidence="4 5">
    <name type="scientific">Araneus ventricosus</name>
    <name type="common">Orbweaver spider</name>
    <name type="synonym">Epeira ventricosa</name>
    <dbReference type="NCBI Taxonomy" id="182803"/>
    <lineage>
        <taxon>Eukaryota</taxon>
        <taxon>Metazoa</taxon>
        <taxon>Ecdysozoa</taxon>
        <taxon>Arthropoda</taxon>
        <taxon>Chelicerata</taxon>
        <taxon>Arachnida</taxon>
        <taxon>Araneae</taxon>
        <taxon>Araneomorphae</taxon>
        <taxon>Entelegynae</taxon>
        <taxon>Araneoidea</taxon>
        <taxon>Araneidae</taxon>
        <taxon>Araneus</taxon>
    </lineage>
</organism>
<evidence type="ECO:0000259" key="3">
    <source>
        <dbReference type="PROSITE" id="PS50878"/>
    </source>
</evidence>
<protein>
    <recommendedName>
        <fullName evidence="1">RNA-directed DNA polymerase</fullName>
        <ecNumber evidence="1">2.7.7.49</ecNumber>
    </recommendedName>
</protein>
<dbReference type="InterPro" id="IPR043128">
    <property type="entry name" value="Rev_trsase/Diguanyl_cyclase"/>
</dbReference>
<dbReference type="PANTHER" id="PTHR37984:SF5">
    <property type="entry name" value="PROTEIN NYNRIN-LIKE"/>
    <property type="match status" value="1"/>
</dbReference>
<dbReference type="Pfam" id="PF17919">
    <property type="entry name" value="RT_RNaseH_2"/>
    <property type="match status" value="1"/>
</dbReference>